<dbReference type="Proteomes" id="UP000602087">
    <property type="component" value="Unassembled WGS sequence"/>
</dbReference>
<dbReference type="EMBL" id="JAEINH010000003">
    <property type="protein sequence ID" value="MBI9114383.1"/>
    <property type="molecule type" value="Genomic_DNA"/>
</dbReference>
<dbReference type="InterPro" id="IPR005790">
    <property type="entry name" value="DNA_polIII_delta"/>
</dbReference>
<dbReference type="GO" id="GO:0006261">
    <property type="term" value="P:DNA-templated DNA replication"/>
    <property type="evidence" value="ECO:0007669"/>
    <property type="project" value="TreeGrafter"/>
</dbReference>
<keyword evidence="4" id="KW-0235">DNA replication</keyword>
<sequence>MAAPSRRPASRSSSAKQPGLTWDEATLAPVVLVHGSEGLLVDRAVERLTGLARDHDPEVERTQVTAAAYQPGMLAVLTSPSLFGEPRIVVLEGCETASDALITDVVDYLPRPADDVWLVVEHRGGVRGKKMLDAIRASGAPVVTCDAVKKDADKVAFASAEFRRAGRRASAGAVRALVEAVGSDLRELAAACSQLVADSDRAVDEAAVEKYYGGRVEATGFRVADAAIAGDAGQAVALLRHALATGADPVPVVAALAMKLRTLAKVASLRGRGGTASDLGLAPWQVDRARKDLAGWTPEGLATAITATAQADAEVKGASRDPVFAVERAVLTVAGAAGR</sequence>
<evidence type="ECO:0000313" key="10">
    <source>
        <dbReference type="Proteomes" id="UP000602087"/>
    </source>
</evidence>
<keyword evidence="2 9" id="KW-0808">Transferase</keyword>
<evidence type="ECO:0000313" key="9">
    <source>
        <dbReference type="EMBL" id="MBI9114383.1"/>
    </source>
</evidence>
<protein>
    <recommendedName>
        <fullName evidence="1">DNA-directed DNA polymerase</fullName>
        <ecNumber evidence="1">2.7.7.7</ecNumber>
    </recommendedName>
</protein>
<comment type="caution">
    <text evidence="9">The sequence shown here is derived from an EMBL/GenBank/DDBJ whole genome shotgun (WGS) entry which is preliminary data.</text>
</comment>
<evidence type="ECO:0000259" key="8">
    <source>
        <dbReference type="Pfam" id="PF21694"/>
    </source>
</evidence>
<dbReference type="InterPro" id="IPR048466">
    <property type="entry name" value="DNA_pol3_delta-like_C"/>
</dbReference>
<keyword evidence="5" id="KW-0239">DNA-directed DNA polymerase</keyword>
<dbReference type="InterPro" id="IPR027417">
    <property type="entry name" value="P-loop_NTPase"/>
</dbReference>
<comment type="similarity">
    <text evidence="6">Belongs to the DNA polymerase HolA subunit family.</text>
</comment>
<evidence type="ECO:0000256" key="5">
    <source>
        <dbReference type="ARBA" id="ARBA00022932"/>
    </source>
</evidence>
<dbReference type="SUPFAM" id="SSF48019">
    <property type="entry name" value="post-AAA+ oligomerization domain-like"/>
    <property type="match status" value="1"/>
</dbReference>
<reference evidence="9" key="1">
    <citation type="submission" date="2020-12" db="EMBL/GenBank/DDBJ databases">
        <title>Sanguibacter suaedae sp. nov., isolated from Suaeda aralocaspica.</title>
        <authorList>
            <person name="Ma Q."/>
        </authorList>
    </citation>
    <scope>NUCLEOTIDE SEQUENCE</scope>
    <source>
        <strain evidence="9">YZGR15</strain>
    </source>
</reference>
<dbReference type="NCBIfam" id="TIGR01128">
    <property type="entry name" value="holA"/>
    <property type="match status" value="1"/>
</dbReference>
<dbReference type="GO" id="GO:0003677">
    <property type="term" value="F:DNA binding"/>
    <property type="evidence" value="ECO:0007669"/>
    <property type="project" value="InterPro"/>
</dbReference>
<dbReference type="Pfam" id="PF21694">
    <property type="entry name" value="DNA_pol3_delta_C"/>
    <property type="match status" value="1"/>
</dbReference>
<dbReference type="Gene3D" id="3.40.50.300">
    <property type="entry name" value="P-loop containing nucleotide triphosphate hydrolases"/>
    <property type="match status" value="1"/>
</dbReference>
<accession>A0A934IAJ6</accession>
<feature type="domain" description="DNA polymerase III delta subunit-like C-terminal" evidence="8">
    <location>
        <begin position="219"/>
        <end position="331"/>
    </location>
</feature>
<dbReference type="GO" id="GO:0003887">
    <property type="term" value="F:DNA-directed DNA polymerase activity"/>
    <property type="evidence" value="ECO:0007669"/>
    <property type="project" value="UniProtKB-KW"/>
</dbReference>
<organism evidence="9 10">
    <name type="scientific">Sanguibacter suaedae</name>
    <dbReference type="NCBI Taxonomy" id="2795737"/>
    <lineage>
        <taxon>Bacteria</taxon>
        <taxon>Bacillati</taxon>
        <taxon>Actinomycetota</taxon>
        <taxon>Actinomycetes</taxon>
        <taxon>Micrococcales</taxon>
        <taxon>Sanguibacteraceae</taxon>
        <taxon>Sanguibacter</taxon>
    </lineage>
</organism>
<comment type="catalytic activity">
    <reaction evidence="7">
        <text>DNA(n) + a 2'-deoxyribonucleoside 5'-triphosphate = DNA(n+1) + diphosphate</text>
        <dbReference type="Rhea" id="RHEA:22508"/>
        <dbReference type="Rhea" id="RHEA-COMP:17339"/>
        <dbReference type="Rhea" id="RHEA-COMP:17340"/>
        <dbReference type="ChEBI" id="CHEBI:33019"/>
        <dbReference type="ChEBI" id="CHEBI:61560"/>
        <dbReference type="ChEBI" id="CHEBI:173112"/>
        <dbReference type="EC" id="2.7.7.7"/>
    </reaction>
</comment>
<proteinExistence type="inferred from homology"/>
<evidence type="ECO:0000256" key="4">
    <source>
        <dbReference type="ARBA" id="ARBA00022705"/>
    </source>
</evidence>
<keyword evidence="10" id="KW-1185">Reference proteome</keyword>
<evidence type="ECO:0000256" key="1">
    <source>
        <dbReference type="ARBA" id="ARBA00012417"/>
    </source>
</evidence>
<dbReference type="GO" id="GO:0009360">
    <property type="term" value="C:DNA polymerase III complex"/>
    <property type="evidence" value="ECO:0007669"/>
    <property type="project" value="TreeGrafter"/>
</dbReference>
<dbReference type="PANTHER" id="PTHR34388:SF1">
    <property type="entry name" value="DNA POLYMERASE III SUBUNIT DELTA"/>
    <property type="match status" value="1"/>
</dbReference>
<keyword evidence="3 9" id="KW-0548">Nucleotidyltransferase</keyword>
<evidence type="ECO:0000256" key="2">
    <source>
        <dbReference type="ARBA" id="ARBA00022679"/>
    </source>
</evidence>
<dbReference type="RefSeq" id="WP_198732940.1">
    <property type="nucleotide sequence ID" value="NZ_JAEINH010000003.1"/>
</dbReference>
<dbReference type="SUPFAM" id="SSF52540">
    <property type="entry name" value="P-loop containing nucleoside triphosphate hydrolases"/>
    <property type="match status" value="1"/>
</dbReference>
<dbReference type="AlphaFoldDB" id="A0A934IAJ6"/>
<dbReference type="InterPro" id="IPR008921">
    <property type="entry name" value="DNA_pol3_clamp-load_cplx_C"/>
</dbReference>
<evidence type="ECO:0000256" key="7">
    <source>
        <dbReference type="ARBA" id="ARBA00049244"/>
    </source>
</evidence>
<name>A0A934IAJ6_9MICO</name>
<dbReference type="Gene3D" id="1.20.272.10">
    <property type="match status" value="1"/>
</dbReference>
<gene>
    <name evidence="9" type="primary">holA</name>
    <name evidence="9" type="ORF">JAV76_05070</name>
</gene>
<dbReference type="PANTHER" id="PTHR34388">
    <property type="entry name" value="DNA POLYMERASE III SUBUNIT DELTA"/>
    <property type="match status" value="1"/>
</dbReference>
<evidence type="ECO:0000256" key="6">
    <source>
        <dbReference type="ARBA" id="ARBA00034754"/>
    </source>
</evidence>
<evidence type="ECO:0000256" key="3">
    <source>
        <dbReference type="ARBA" id="ARBA00022695"/>
    </source>
</evidence>
<dbReference type="EC" id="2.7.7.7" evidence="1"/>